<dbReference type="PANTHER" id="PTHR43649:SF31">
    <property type="entry name" value="SN-GLYCEROL-3-PHOSPHATE-BINDING PERIPLASMIC PROTEIN UGPB"/>
    <property type="match status" value="1"/>
</dbReference>
<gene>
    <name evidence="6" type="ORF">D7M11_10330</name>
</gene>
<evidence type="ECO:0000256" key="5">
    <source>
        <dbReference type="SAM" id="SignalP"/>
    </source>
</evidence>
<proteinExistence type="inferred from homology"/>
<protein>
    <submittedName>
        <fullName evidence="6">Extracellular solute-binding protein</fullName>
    </submittedName>
</protein>
<sequence length="437" mass="48080">MMKGYKSAMIAASALALIVSACGGGGTGTGQSGGDKGAAAPEKPKEPITLRMLQDGATISDEEFANLIAAPVKAKFPHITVEMLRRTGANANLSNLVASGDFPDFVFATYPRITEHRELGTIHDLTTMIQTQKLDLNRFDAAALETSRVYGDGKLYAIPFSLNFLAFFYNKELFDQFGVSYPKEGITWDETITLARSFTRTIGGVSYKGVMLPGITDLSTQLVLPRVDPATKKATIGSDGWRKVFDLIKAANDIPGNQNPVLNDFLVEQKLAMLPSYDARFAALEQLYGTPNDFKWDITQFPSFSGYPNRSLASSGHFLMMSELTKHKEEVFEVMKLLTSDEVQNLITESGRFTSLKNEAIRNRYGVNMKSMQGKNISVVFKSQFAQPFKPTPYDSFVNTQLNEAVKKLVAGAADVNTLIRQAEDTANRNIEAELKK</sequence>
<comment type="subcellular location">
    <subcellularLocation>
        <location evidence="1">Cell envelope</location>
    </subcellularLocation>
</comment>
<dbReference type="RefSeq" id="WP_120747124.1">
    <property type="nucleotide sequence ID" value="NZ_RBAH01000006.1"/>
</dbReference>
<keyword evidence="3" id="KW-0813">Transport</keyword>
<comment type="similarity">
    <text evidence="2">Belongs to the bacterial solute-binding protein 1 family.</text>
</comment>
<dbReference type="SUPFAM" id="SSF53850">
    <property type="entry name" value="Periplasmic binding protein-like II"/>
    <property type="match status" value="1"/>
</dbReference>
<keyword evidence="4 5" id="KW-0732">Signal</keyword>
<dbReference type="EMBL" id="RBAH01000006">
    <property type="protein sequence ID" value="RKN84918.1"/>
    <property type="molecule type" value="Genomic_DNA"/>
</dbReference>
<reference evidence="6 7" key="1">
    <citation type="journal article" date="2007" name="Int. J. Syst. Evol. Microbiol.">
        <title>Paenibacillus ginsengarvi sp. nov., isolated from soil from ginseng cultivation.</title>
        <authorList>
            <person name="Yoon M.H."/>
            <person name="Ten L.N."/>
            <person name="Im W.T."/>
        </authorList>
    </citation>
    <scope>NUCLEOTIDE SEQUENCE [LARGE SCALE GENOMIC DNA]</scope>
    <source>
        <strain evidence="6 7">KCTC 13059</strain>
    </source>
</reference>
<accession>A0A3B0CJN8</accession>
<dbReference type="InterPro" id="IPR050490">
    <property type="entry name" value="Bact_solute-bd_prot1"/>
</dbReference>
<dbReference type="PANTHER" id="PTHR43649">
    <property type="entry name" value="ARABINOSE-BINDING PROTEIN-RELATED"/>
    <property type="match status" value="1"/>
</dbReference>
<feature type="signal peptide" evidence="5">
    <location>
        <begin position="1"/>
        <end position="21"/>
    </location>
</feature>
<dbReference type="PROSITE" id="PS51257">
    <property type="entry name" value="PROKAR_LIPOPROTEIN"/>
    <property type="match status" value="1"/>
</dbReference>
<organism evidence="6 7">
    <name type="scientific">Paenibacillus ginsengarvi</name>
    <dbReference type="NCBI Taxonomy" id="400777"/>
    <lineage>
        <taxon>Bacteria</taxon>
        <taxon>Bacillati</taxon>
        <taxon>Bacillota</taxon>
        <taxon>Bacilli</taxon>
        <taxon>Bacillales</taxon>
        <taxon>Paenibacillaceae</taxon>
        <taxon>Paenibacillus</taxon>
    </lineage>
</organism>
<evidence type="ECO:0000256" key="2">
    <source>
        <dbReference type="ARBA" id="ARBA00008520"/>
    </source>
</evidence>
<dbReference type="Pfam" id="PF01547">
    <property type="entry name" value="SBP_bac_1"/>
    <property type="match status" value="1"/>
</dbReference>
<keyword evidence="7" id="KW-1185">Reference proteome</keyword>
<name>A0A3B0CJN8_9BACL</name>
<dbReference type="Proteomes" id="UP000282311">
    <property type="component" value="Unassembled WGS sequence"/>
</dbReference>
<evidence type="ECO:0000256" key="4">
    <source>
        <dbReference type="ARBA" id="ARBA00022729"/>
    </source>
</evidence>
<dbReference type="InterPro" id="IPR006059">
    <property type="entry name" value="SBP"/>
</dbReference>
<dbReference type="OrthoDB" id="2549165at2"/>
<dbReference type="GO" id="GO:0030313">
    <property type="term" value="C:cell envelope"/>
    <property type="evidence" value="ECO:0007669"/>
    <property type="project" value="UniProtKB-SubCell"/>
</dbReference>
<evidence type="ECO:0000313" key="6">
    <source>
        <dbReference type="EMBL" id="RKN84918.1"/>
    </source>
</evidence>
<feature type="chain" id="PRO_5017311762" evidence="5">
    <location>
        <begin position="22"/>
        <end position="437"/>
    </location>
</feature>
<evidence type="ECO:0000256" key="1">
    <source>
        <dbReference type="ARBA" id="ARBA00004196"/>
    </source>
</evidence>
<dbReference type="AlphaFoldDB" id="A0A3B0CJN8"/>
<dbReference type="Gene3D" id="3.40.190.10">
    <property type="entry name" value="Periplasmic binding protein-like II"/>
    <property type="match status" value="1"/>
</dbReference>
<evidence type="ECO:0000256" key="3">
    <source>
        <dbReference type="ARBA" id="ARBA00022448"/>
    </source>
</evidence>
<evidence type="ECO:0000313" key="7">
    <source>
        <dbReference type="Proteomes" id="UP000282311"/>
    </source>
</evidence>
<comment type="caution">
    <text evidence="6">The sequence shown here is derived from an EMBL/GenBank/DDBJ whole genome shotgun (WGS) entry which is preliminary data.</text>
</comment>